<protein>
    <submittedName>
        <fullName evidence="1">Uncharacterized protein</fullName>
    </submittedName>
</protein>
<sequence length="169" mass="18256">MATSERPSEAKPELQPATLSLSEAKPELKPAALSVCSTIVAALWGELDAAHTLWCPVLLKAALSDHPELLRDHGHGQGSSSHLQSSLSLSAHTRLTNFETHTAGWGPAHKLWCPVLFRAALSDLPELLRDHGHGQGSSSHLQSSLSLLAHTRLADLQRVQEQMGEKLSF</sequence>
<proteinExistence type="predicted"/>
<evidence type="ECO:0000313" key="2">
    <source>
        <dbReference type="Proteomes" id="UP001497512"/>
    </source>
</evidence>
<gene>
    <name evidence="1" type="ORF">CSSPTR1EN2_LOCUS14781</name>
</gene>
<accession>A0ABP0UEI9</accession>
<reference evidence="1" key="1">
    <citation type="submission" date="2024-02" db="EMBL/GenBank/DDBJ databases">
        <authorList>
            <consortium name="ELIXIR-Norway"/>
            <consortium name="Elixir Norway"/>
        </authorList>
    </citation>
    <scope>NUCLEOTIDE SEQUENCE</scope>
</reference>
<organism evidence="1 2">
    <name type="scientific">Sphagnum troendelagicum</name>
    <dbReference type="NCBI Taxonomy" id="128251"/>
    <lineage>
        <taxon>Eukaryota</taxon>
        <taxon>Viridiplantae</taxon>
        <taxon>Streptophyta</taxon>
        <taxon>Embryophyta</taxon>
        <taxon>Bryophyta</taxon>
        <taxon>Sphagnophytina</taxon>
        <taxon>Sphagnopsida</taxon>
        <taxon>Sphagnales</taxon>
        <taxon>Sphagnaceae</taxon>
        <taxon>Sphagnum</taxon>
    </lineage>
</organism>
<name>A0ABP0UEI9_9BRYO</name>
<dbReference type="Proteomes" id="UP001497512">
    <property type="component" value="Chromosome 3"/>
</dbReference>
<evidence type="ECO:0000313" key="1">
    <source>
        <dbReference type="EMBL" id="CAK9219712.1"/>
    </source>
</evidence>
<dbReference type="EMBL" id="OZ019895">
    <property type="protein sequence ID" value="CAK9219712.1"/>
    <property type="molecule type" value="Genomic_DNA"/>
</dbReference>
<keyword evidence="2" id="KW-1185">Reference proteome</keyword>